<evidence type="ECO:0000313" key="2">
    <source>
        <dbReference type="EMBL" id="GFH57619.1"/>
    </source>
</evidence>
<feature type="transmembrane region" description="Helical" evidence="1">
    <location>
        <begin position="177"/>
        <end position="197"/>
    </location>
</feature>
<proteinExistence type="predicted"/>
<feature type="transmembrane region" description="Helical" evidence="1">
    <location>
        <begin position="117"/>
        <end position="136"/>
    </location>
</feature>
<evidence type="ECO:0000313" key="3">
    <source>
        <dbReference type="Proteomes" id="UP001054902"/>
    </source>
</evidence>
<name>A0AAD3HC08_9STRA</name>
<feature type="transmembrane region" description="Helical" evidence="1">
    <location>
        <begin position="82"/>
        <end position="105"/>
    </location>
</feature>
<keyword evidence="3" id="KW-1185">Reference proteome</keyword>
<dbReference type="EMBL" id="BLLK01000058">
    <property type="protein sequence ID" value="GFH57619.1"/>
    <property type="molecule type" value="Genomic_DNA"/>
</dbReference>
<evidence type="ECO:0000256" key="1">
    <source>
        <dbReference type="SAM" id="Phobius"/>
    </source>
</evidence>
<protein>
    <submittedName>
        <fullName evidence="2">Uncharacterized protein</fullName>
    </submittedName>
</protein>
<reference evidence="2 3" key="1">
    <citation type="journal article" date="2021" name="Sci. Rep.">
        <title>The genome of the diatom Chaetoceros tenuissimus carries an ancient integrated fragment of an extant virus.</title>
        <authorList>
            <person name="Hongo Y."/>
            <person name="Kimura K."/>
            <person name="Takaki Y."/>
            <person name="Yoshida Y."/>
            <person name="Baba S."/>
            <person name="Kobayashi G."/>
            <person name="Nagasaki K."/>
            <person name="Hano T."/>
            <person name="Tomaru Y."/>
        </authorList>
    </citation>
    <scope>NUCLEOTIDE SEQUENCE [LARGE SCALE GENOMIC DNA]</scope>
    <source>
        <strain evidence="2 3">NIES-3715</strain>
    </source>
</reference>
<comment type="caution">
    <text evidence="2">The sequence shown here is derived from an EMBL/GenBank/DDBJ whole genome shotgun (WGS) entry which is preliminary data.</text>
</comment>
<keyword evidence="1" id="KW-1133">Transmembrane helix</keyword>
<dbReference type="AlphaFoldDB" id="A0AAD3HC08"/>
<feature type="transmembrane region" description="Helical" evidence="1">
    <location>
        <begin position="12"/>
        <end position="32"/>
    </location>
</feature>
<keyword evidence="1" id="KW-0472">Membrane</keyword>
<accession>A0AAD3HC08</accession>
<feature type="transmembrane region" description="Helical" evidence="1">
    <location>
        <begin position="206"/>
        <end position="228"/>
    </location>
</feature>
<dbReference type="Proteomes" id="UP001054902">
    <property type="component" value="Unassembled WGS sequence"/>
</dbReference>
<sequence length="305" mass="34250">MDIISQKVEWLIPRASGATILSIYIKCMVVFFEQSKYGLAFHSGKLDKTSIPLNGIVAAASLINVMSHSAVALGMLNDTYTISIMVGVGFDILSRSLTGSWWIYLSMRSNSNEMESSTSFLSTILLQGMILSMFLYQMHVHITALYLNHNLDRLKNVLHSSLNNLRGIPGKRWKDHLFAYTDLGFHVLPFLLAMALLKRQGAVRAIFYSAFILVSIFYGTLHTIPLSADTNTKSISSLFHIFNNETVDCSCEVCSHAKRRRTSSKPTSFTFNPLDGICKLWLCSFTGLQQVLELSLDRRETSKKK</sequence>
<gene>
    <name evidence="2" type="ORF">CTEN210_14095</name>
</gene>
<keyword evidence="1" id="KW-0812">Transmembrane</keyword>
<feature type="transmembrane region" description="Helical" evidence="1">
    <location>
        <begin position="53"/>
        <end position="76"/>
    </location>
</feature>
<organism evidence="2 3">
    <name type="scientific">Chaetoceros tenuissimus</name>
    <dbReference type="NCBI Taxonomy" id="426638"/>
    <lineage>
        <taxon>Eukaryota</taxon>
        <taxon>Sar</taxon>
        <taxon>Stramenopiles</taxon>
        <taxon>Ochrophyta</taxon>
        <taxon>Bacillariophyta</taxon>
        <taxon>Coscinodiscophyceae</taxon>
        <taxon>Chaetocerotophycidae</taxon>
        <taxon>Chaetocerotales</taxon>
        <taxon>Chaetocerotaceae</taxon>
        <taxon>Chaetoceros</taxon>
    </lineage>
</organism>